<dbReference type="Pfam" id="PF23440">
    <property type="entry name" value="BROMI_C"/>
    <property type="match status" value="1"/>
</dbReference>
<dbReference type="AlphaFoldDB" id="A0AAN7PPV9"/>
<evidence type="ECO:0000313" key="2">
    <source>
        <dbReference type="EMBL" id="KAK4886176.1"/>
    </source>
</evidence>
<accession>A0AAN7PPV9</accession>
<dbReference type="Proteomes" id="UP001353858">
    <property type="component" value="Unassembled WGS sequence"/>
</dbReference>
<organism evidence="2 3">
    <name type="scientific">Aquatica leii</name>
    <dbReference type="NCBI Taxonomy" id="1421715"/>
    <lineage>
        <taxon>Eukaryota</taxon>
        <taxon>Metazoa</taxon>
        <taxon>Ecdysozoa</taxon>
        <taxon>Arthropoda</taxon>
        <taxon>Hexapoda</taxon>
        <taxon>Insecta</taxon>
        <taxon>Pterygota</taxon>
        <taxon>Neoptera</taxon>
        <taxon>Endopterygota</taxon>
        <taxon>Coleoptera</taxon>
        <taxon>Polyphaga</taxon>
        <taxon>Elateriformia</taxon>
        <taxon>Elateroidea</taxon>
        <taxon>Lampyridae</taxon>
        <taxon>Luciolinae</taxon>
        <taxon>Aquatica</taxon>
    </lineage>
</organism>
<proteinExistence type="predicted"/>
<keyword evidence="3" id="KW-1185">Reference proteome</keyword>
<name>A0AAN7PPV9_9COLE</name>
<comment type="caution">
    <text evidence="2">The sequence shown here is derived from an EMBL/GenBank/DDBJ whole genome shotgun (WGS) entry which is preliminary data.</text>
</comment>
<sequence>MLNCANFTKLIDILQDLYNIVLNYNFSTDFYKIKVATVLCILIELDYGVLKILANRVLKEVVETVLTDFRKSTWCNFVLSLAHTTEGLILIENNYHIVIKQLLLNIWTAEKEEKPYEVCSRAFLQVITNLNNFHVIKALLQYENEDTICGSQEKPVTLSELIENCLDVNYLGTTDVVLGLQSVQILTTNLDVLLYLEHNYKLQENLIELQDRSNSKYCENSPNAMVIDECSLLRHYLLLSLKYIGSINTGINERLLNNSKILTAPHQSIFIPRTSNALQKFLHSYKNSVHDHNWVSQAKKSFRISCNSKYKASIVLDLIEQVLKSLSTKSTWPSLDIVLYGLFPEDYYGITTVVQFGIHNNLLHPSMQNDGNLILLLKQSRTFLGYRSEEFIGFDWLVAVIFLMSSGKIEKCKQPLINISSLPIAPVIWSSIIHTSDKKQELVQIFYRQLEVILEENTKINIAFKSMDVSAKYIAEKWLNQCFFAILDFKELCNFISFVVLYPAEYVLYYLTAMFEHCRDDIFTALQTVHSVQVLKISQTFSFKIADYFNFMDKLHKRYKNCLHI</sequence>
<feature type="domain" description="BROMI C-terminal Rab TBC-like" evidence="1">
    <location>
        <begin position="187"/>
        <end position="562"/>
    </location>
</feature>
<protein>
    <recommendedName>
        <fullName evidence="1">BROMI C-terminal Rab TBC-like domain-containing protein</fullName>
    </recommendedName>
</protein>
<dbReference type="InterPro" id="IPR055392">
    <property type="entry name" value="BROMI_C"/>
</dbReference>
<gene>
    <name evidence="2" type="ORF">RN001_002447</name>
</gene>
<dbReference type="EMBL" id="JARPUR010000001">
    <property type="protein sequence ID" value="KAK4886176.1"/>
    <property type="molecule type" value="Genomic_DNA"/>
</dbReference>
<reference evidence="3" key="1">
    <citation type="submission" date="2023-01" db="EMBL/GenBank/DDBJ databases">
        <title>Key to firefly adult light organ development and bioluminescence: homeobox transcription factors regulate luciferase expression and transportation to peroxisome.</title>
        <authorList>
            <person name="Fu X."/>
        </authorList>
    </citation>
    <scope>NUCLEOTIDE SEQUENCE [LARGE SCALE GENOMIC DNA]</scope>
</reference>
<evidence type="ECO:0000259" key="1">
    <source>
        <dbReference type="Pfam" id="PF23440"/>
    </source>
</evidence>
<evidence type="ECO:0000313" key="3">
    <source>
        <dbReference type="Proteomes" id="UP001353858"/>
    </source>
</evidence>